<keyword evidence="2" id="KW-0119">Carbohydrate metabolism</keyword>
<dbReference type="Gene3D" id="1.10.8.1080">
    <property type="match status" value="1"/>
</dbReference>
<proteinExistence type="predicted"/>
<keyword evidence="1" id="KW-0456">Lyase</keyword>
<sequence>MALSATEHLHPAASGLDTLPEIAVLEHLWTAQAAALQVVGQALPQIAQGAALMATALQGQGRLLYAGAGSSALMAVSDGLELGGTFGVPAERVLLRMAGGLPVDARMPGDTEDDAEDGTRAAAGIGAGDVVIAVAASGRTPYALAVAKAARAQGAQVIAVANVAGAALFEHADVAICLPTPPEVIAGSTRMGAGTAQKVALNMMSTLMGIKLGQVHDGMMVGLVADNEKLRGRAAGMVAQIAGVAAETALQALRAAEGAVKPAVLIALGQSPQAAQDLLSETHGNLRAAIARGHKNGN</sequence>
<comment type="caution">
    <text evidence="4">The sequence shown here is derived from an EMBL/GenBank/DDBJ whole genome shotgun (WGS) entry which is preliminary data.</text>
</comment>
<gene>
    <name evidence="4" type="ORF">ACFOGH_01465</name>
</gene>
<dbReference type="CDD" id="cd05007">
    <property type="entry name" value="SIS_Etherase"/>
    <property type="match status" value="1"/>
</dbReference>
<evidence type="ECO:0000313" key="5">
    <source>
        <dbReference type="Proteomes" id="UP001595547"/>
    </source>
</evidence>
<protein>
    <submittedName>
        <fullName evidence="4">N-acetylmuramic acid 6-phosphate etherase</fullName>
    </submittedName>
</protein>
<evidence type="ECO:0000256" key="2">
    <source>
        <dbReference type="ARBA" id="ARBA00023277"/>
    </source>
</evidence>
<accession>A0ABV7IT04</accession>
<evidence type="ECO:0000256" key="1">
    <source>
        <dbReference type="ARBA" id="ARBA00023239"/>
    </source>
</evidence>
<dbReference type="SUPFAM" id="SSF53697">
    <property type="entry name" value="SIS domain"/>
    <property type="match status" value="1"/>
</dbReference>
<dbReference type="InterPro" id="IPR001347">
    <property type="entry name" value="SIS_dom"/>
</dbReference>
<dbReference type="Gene3D" id="3.40.50.10490">
    <property type="entry name" value="Glucose-6-phosphate isomerase like protein, domain 1"/>
    <property type="match status" value="1"/>
</dbReference>
<feature type="domain" description="SIS" evidence="3">
    <location>
        <begin position="53"/>
        <end position="214"/>
    </location>
</feature>
<dbReference type="InterPro" id="IPR040190">
    <property type="entry name" value="MURQ/GCKR"/>
</dbReference>
<dbReference type="PANTHER" id="PTHR10088">
    <property type="entry name" value="GLUCOKINASE REGULATORY PROTEIN"/>
    <property type="match status" value="1"/>
</dbReference>
<dbReference type="NCBIfam" id="NF003915">
    <property type="entry name" value="PRK05441.1"/>
    <property type="match status" value="1"/>
</dbReference>
<evidence type="ECO:0000313" key="4">
    <source>
        <dbReference type="EMBL" id="MFC3179642.1"/>
    </source>
</evidence>
<dbReference type="PROSITE" id="PS51464">
    <property type="entry name" value="SIS"/>
    <property type="match status" value="1"/>
</dbReference>
<dbReference type="PANTHER" id="PTHR10088:SF4">
    <property type="entry name" value="GLUCOKINASE REGULATORY PROTEIN"/>
    <property type="match status" value="1"/>
</dbReference>
<dbReference type="InterPro" id="IPR005488">
    <property type="entry name" value="Etherase_MurQ"/>
</dbReference>
<dbReference type="Pfam" id="PF13580">
    <property type="entry name" value="SIS_2"/>
    <property type="match status" value="1"/>
</dbReference>
<dbReference type="RefSeq" id="WP_380071277.1">
    <property type="nucleotide sequence ID" value="NZ_JBHRTO010000001.1"/>
</dbReference>
<dbReference type="Proteomes" id="UP001595547">
    <property type="component" value="Unassembled WGS sequence"/>
</dbReference>
<name>A0ABV7IT04_9RHOB</name>
<reference evidence="5" key="1">
    <citation type="journal article" date="2019" name="Int. J. Syst. Evol. Microbiol.">
        <title>The Global Catalogue of Microorganisms (GCM) 10K type strain sequencing project: providing services to taxonomists for standard genome sequencing and annotation.</title>
        <authorList>
            <consortium name="The Broad Institute Genomics Platform"/>
            <consortium name="The Broad Institute Genome Sequencing Center for Infectious Disease"/>
            <person name="Wu L."/>
            <person name="Ma J."/>
        </authorList>
    </citation>
    <scope>NUCLEOTIDE SEQUENCE [LARGE SCALE GENOMIC DNA]</scope>
    <source>
        <strain evidence="5">KCTC 52039</strain>
    </source>
</reference>
<evidence type="ECO:0000259" key="3">
    <source>
        <dbReference type="PROSITE" id="PS51464"/>
    </source>
</evidence>
<dbReference type="InterPro" id="IPR046348">
    <property type="entry name" value="SIS_dom_sf"/>
</dbReference>
<dbReference type="EMBL" id="JBHRTO010000001">
    <property type="protein sequence ID" value="MFC3179642.1"/>
    <property type="molecule type" value="Genomic_DNA"/>
</dbReference>
<keyword evidence="5" id="KW-1185">Reference proteome</keyword>
<organism evidence="4 5">
    <name type="scientific">Cypionkella sinensis</name>
    <dbReference type="NCBI Taxonomy" id="1756043"/>
    <lineage>
        <taxon>Bacteria</taxon>
        <taxon>Pseudomonadati</taxon>
        <taxon>Pseudomonadota</taxon>
        <taxon>Alphaproteobacteria</taxon>
        <taxon>Rhodobacterales</taxon>
        <taxon>Paracoccaceae</taxon>
        <taxon>Cypionkella</taxon>
    </lineage>
</organism>